<dbReference type="EMBL" id="JBHUFW010000004">
    <property type="protein sequence ID" value="MFD1862205.1"/>
    <property type="molecule type" value="Genomic_DNA"/>
</dbReference>
<evidence type="ECO:0000259" key="1">
    <source>
        <dbReference type="Pfam" id="PF01370"/>
    </source>
</evidence>
<evidence type="ECO:0000313" key="3">
    <source>
        <dbReference type="Proteomes" id="UP001597273"/>
    </source>
</evidence>
<dbReference type="PANTHER" id="PTHR43245:SF13">
    <property type="entry name" value="UDP-D-APIOSE_UDP-D-XYLOSE SYNTHASE 2"/>
    <property type="match status" value="1"/>
</dbReference>
<proteinExistence type="predicted"/>
<dbReference type="SUPFAM" id="SSF51735">
    <property type="entry name" value="NAD(P)-binding Rossmann-fold domains"/>
    <property type="match status" value="1"/>
</dbReference>
<reference evidence="3" key="1">
    <citation type="journal article" date="2019" name="Int. J. Syst. Evol. Microbiol.">
        <title>The Global Catalogue of Microorganisms (GCM) 10K type strain sequencing project: providing services to taxonomists for standard genome sequencing and annotation.</title>
        <authorList>
            <consortium name="The Broad Institute Genomics Platform"/>
            <consortium name="The Broad Institute Genome Sequencing Center for Infectious Disease"/>
            <person name="Wu L."/>
            <person name="Ma J."/>
        </authorList>
    </citation>
    <scope>NUCLEOTIDE SEQUENCE [LARGE SCALE GENOMIC DNA]</scope>
    <source>
        <strain evidence="3">CGMCC 1.15475</strain>
    </source>
</reference>
<keyword evidence="3" id="KW-1185">Reference proteome</keyword>
<name>A0ABW4QF27_9BACL</name>
<protein>
    <submittedName>
        <fullName evidence="2">NAD-dependent epimerase/dehydratase family protein</fullName>
    </submittedName>
</protein>
<dbReference type="InterPro" id="IPR050177">
    <property type="entry name" value="Lipid_A_modif_metabolic_enz"/>
</dbReference>
<dbReference type="PANTHER" id="PTHR43245">
    <property type="entry name" value="BIFUNCTIONAL POLYMYXIN RESISTANCE PROTEIN ARNA"/>
    <property type="match status" value="1"/>
</dbReference>
<sequence>MDLLIIGGTSFVGRHIVQKAIEKGHNVTLFNRGKSNPGLFPELPRITGDRRKDAQKLAGRMWDAAIDTNAYSPADLLPVMEHLQTGHFTFISTISVYDDFKQGPASESSSVFQQEIKGDKVTGETYGPLKAMCERLVKERMGEEALIIRPGIVVGPYDPTDRFTYWAKKLAEPGDILVPGSKERKVQWIDARDMAEFIVSQAERKAGGTFNLAADPIKMDKFVESVSNEECGKLHWVDDAFLEKQHIEPFNIPLWIPVSEDYPQGFFTVDNAKAKSAGLTARSAKESAEAVREWLAAEGMKTLKTGLDESLEKELIRQYK</sequence>
<evidence type="ECO:0000313" key="2">
    <source>
        <dbReference type="EMBL" id="MFD1862205.1"/>
    </source>
</evidence>
<comment type="caution">
    <text evidence="2">The sequence shown here is derived from an EMBL/GenBank/DDBJ whole genome shotgun (WGS) entry which is preliminary data.</text>
</comment>
<feature type="domain" description="NAD-dependent epimerase/dehydratase" evidence="1">
    <location>
        <begin position="65"/>
        <end position="213"/>
    </location>
</feature>
<gene>
    <name evidence="2" type="ORF">ACFSDB_04650</name>
</gene>
<dbReference type="Gene3D" id="3.40.50.720">
    <property type="entry name" value="NAD(P)-binding Rossmann-like Domain"/>
    <property type="match status" value="1"/>
</dbReference>
<accession>A0ABW4QF27</accession>
<dbReference type="Pfam" id="PF01370">
    <property type="entry name" value="Epimerase"/>
    <property type="match status" value="1"/>
</dbReference>
<dbReference type="InterPro" id="IPR001509">
    <property type="entry name" value="Epimerase_deHydtase"/>
</dbReference>
<organism evidence="2 3">
    <name type="scientific">Planococcus chinensis</name>
    <dbReference type="NCBI Taxonomy" id="272917"/>
    <lineage>
        <taxon>Bacteria</taxon>
        <taxon>Bacillati</taxon>
        <taxon>Bacillota</taxon>
        <taxon>Bacilli</taxon>
        <taxon>Bacillales</taxon>
        <taxon>Caryophanaceae</taxon>
        <taxon>Planococcus</taxon>
    </lineage>
</organism>
<dbReference type="RefSeq" id="WP_204890752.1">
    <property type="nucleotide sequence ID" value="NZ_JBHUFW010000004.1"/>
</dbReference>
<dbReference type="Proteomes" id="UP001597273">
    <property type="component" value="Unassembled WGS sequence"/>
</dbReference>
<dbReference type="InterPro" id="IPR036291">
    <property type="entry name" value="NAD(P)-bd_dom_sf"/>
</dbReference>